<dbReference type="AlphaFoldDB" id="A0A9Q0IC57"/>
<protein>
    <submittedName>
        <fullName evidence="2">Uncharacterized protein</fullName>
    </submittedName>
</protein>
<dbReference type="OrthoDB" id="191150at2759"/>
<comment type="caution">
    <text evidence="2">The sequence shown here is derived from an EMBL/GenBank/DDBJ whole genome shotgun (WGS) entry which is preliminary data.</text>
</comment>
<evidence type="ECO:0000313" key="3">
    <source>
        <dbReference type="Proteomes" id="UP001148018"/>
    </source>
</evidence>
<keyword evidence="3" id="KW-1185">Reference proteome</keyword>
<gene>
    <name evidence="2" type="ORF">NHX12_004382</name>
</gene>
<accession>A0A9Q0IC57</accession>
<proteinExistence type="predicted"/>
<organism evidence="2 3">
    <name type="scientific">Muraenolepis orangiensis</name>
    <name type="common">Patagonian moray cod</name>
    <dbReference type="NCBI Taxonomy" id="630683"/>
    <lineage>
        <taxon>Eukaryota</taxon>
        <taxon>Metazoa</taxon>
        <taxon>Chordata</taxon>
        <taxon>Craniata</taxon>
        <taxon>Vertebrata</taxon>
        <taxon>Euteleostomi</taxon>
        <taxon>Actinopterygii</taxon>
        <taxon>Neopterygii</taxon>
        <taxon>Teleostei</taxon>
        <taxon>Neoteleostei</taxon>
        <taxon>Acanthomorphata</taxon>
        <taxon>Zeiogadaria</taxon>
        <taxon>Gadariae</taxon>
        <taxon>Gadiformes</taxon>
        <taxon>Muraenolepidoidei</taxon>
        <taxon>Muraenolepididae</taxon>
        <taxon>Muraenolepis</taxon>
    </lineage>
</organism>
<evidence type="ECO:0000313" key="2">
    <source>
        <dbReference type="EMBL" id="KAJ3595077.1"/>
    </source>
</evidence>
<evidence type="ECO:0000256" key="1">
    <source>
        <dbReference type="SAM" id="MobiDB-lite"/>
    </source>
</evidence>
<sequence>MSAVTEQPLPCGRLEREKHIETFFRAFHGRSGPLRSPQDSPRARPSQGLPDWVAEDDLSDLGPGRPRENGIGLQQVNGLREGDEDGPQLNSMVALESARQLHVTARPDLQGNSVSMVKLCSVRSRDLHSLTLRSRKPL</sequence>
<reference evidence="2" key="1">
    <citation type="submission" date="2022-07" db="EMBL/GenBank/DDBJ databases">
        <title>Chromosome-level genome of Muraenolepis orangiensis.</title>
        <authorList>
            <person name="Kim J."/>
        </authorList>
    </citation>
    <scope>NUCLEOTIDE SEQUENCE</scope>
    <source>
        <strain evidence="2">KU_S4_2022</strain>
        <tissue evidence="2">Muscle</tissue>
    </source>
</reference>
<dbReference type="EMBL" id="JANIIK010000111">
    <property type="protein sequence ID" value="KAJ3595077.1"/>
    <property type="molecule type" value="Genomic_DNA"/>
</dbReference>
<dbReference type="Proteomes" id="UP001148018">
    <property type="component" value="Unassembled WGS sequence"/>
</dbReference>
<name>A0A9Q0IC57_9TELE</name>
<feature type="region of interest" description="Disordered" evidence="1">
    <location>
        <begin position="25"/>
        <end position="71"/>
    </location>
</feature>